<evidence type="ECO:0000256" key="1">
    <source>
        <dbReference type="ARBA" id="ARBA00009981"/>
    </source>
</evidence>
<proteinExistence type="inferred from homology"/>
<dbReference type="Pfam" id="PF02604">
    <property type="entry name" value="PhdYeFM_antitox"/>
    <property type="match status" value="1"/>
</dbReference>
<gene>
    <name evidence="3" type="ORF">HC026_06790</name>
</gene>
<name>A0ABX1KXI6_9LACO</name>
<comment type="caution">
    <text evidence="3">The sequence shown here is derived from an EMBL/GenBank/DDBJ whole genome shotgun (WGS) entry which is preliminary data.</text>
</comment>
<dbReference type="Gene3D" id="3.40.1620.10">
    <property type="entry name" value="YefM-like domain"/>
    <property type="match status" value="1"/>
</dbReference>
<evidence type="ECO:0000256" key="2">
    <source>
        <dbReference type="RuleBase" id="RU362080"/>
    </source>
</evidence>
<protein>
    <recommendedName>
        <fullName evidence="2">Antitoxin</fullName>
    </recommendedName>
</protein>
<accession>A0ABX1KXI6</accession>
<dbReference type="SUPFAM" id="SSF143120">
    <property type="entry name" value="YefM-like"/>
    <property type="match status" value="1"/>
</dbReference>
<reference evidence="3 4" key="1">
    <citation type="submission" date="2020-04" db="EMBL/GenBank/DDBJ databases">
        <title>A novel species of genus Lactobacillus that was isolated from fermented food Zha-chili.</title>
        <authorList>
            <person name="Zhang Z."/>
        </authorList>
    </citation>
    <scope>NUCLEOTIDE SEQUENCE [LARGE SCALE GENOMIC DNA]</scope>
    <source>
        <strain evidence="4">HBUAS51383</strain>
    </source>
</reference>
<dbReference type="EMBL" id="JAAXLJ010000009">
    <property type="protein sequence ID" value="NLR18631.1"/>
    <property type="molecule type" value="Genomic_DNA"/>
</dbReference>
<evidence type="ECO:0000313" key="3">
    <source>
        <dbReference type="EMBL" id="NLR18631.1"/>
    </source>
</evidence>
<dbReference type="InterPro" id="IPR006442">
    <property type="entry name" value="Antitoxin_Phd/YefM"/>
</dbReference>
<sequence>MEKIVNPTKARSNLYALIKMTNQDSHPVIIAGADEERSAVLMSKKDYDAMQETMSLIMNGQLQDAIARQNDKNDEEVDLDQMIREIDNEK</sequence>
<dbReference type="Proteomes" id="UP000763447">
    <property type="component" value="Unassembled WGS sequence"/>
</dbReference>
<comment type="similarity">
    <text evidence="1 2">Belongs to the phD/YefM antitoxin family.</text>
</comment>
<comment type="function">
    <text evidence="2">Antitoxin component of a type II toxin-antitoxin (TA) system.</text>
</comment>
<evidence type="ECO:0000313" key="4">
    <source>
        <dbReference type="Proteomes" id="UP000763447"/>
    </source>
</evidence>
<keyword evidence="4" id="KW-1185">Reference proteome</keyword>
<dbReference type="InterPro" id="IPR036165">
    <property type="entry name" value="YefM-like_sf"/>
</dbReference>
<dbReference type="NCBIfam" id="TIGR01552">
    <property type="entry name" value="phd_fam"/>
    <property type="match status" value="1"/>
</dbReference>
<dbReference type="RefSeq" id="WP_168925239.1">
    <property type="nucleotide sequence ID" value="NZ_JAAXLJ010000009.1"/>
</dbReference>
<organism evidence="3 4">
    <name type="scientific">Secundilactobacillus angelensis</name>
    <dbReference type="NCBI Taxonomy" id="2722706"/>
    <lineage>
        <taxon>Bacteria</taxon>
        <taxon>Bacillati</taxon>
        <taxon>Bacillota</taxon>
        <taxon>Bacilli</taxon>
        <taxon>Lactobacillales</taxon>
        <taxon>Lactobacillaceae</taxon>
        <taxon>Secundilactobacillus</taxon>
    </lineage>
</organism>